<dbReference type="EMBL" id="ARYM01000040">
    <property type="protein sequence ID" value="KCZ96655.1"/>
    <property type="molecule type" value="Genomic_DNA"/>
</dbReference>
<dbReference type="Proteomes" id="UP000027100">
    <property type="component" value="Unassembled WGS sequence"/>
</dbReference>
<gene>
    <name evidence="1" type="ORF">HPO_18857</name>
</gene>
<dbReference type="RefSeq" id="WP_035602573.1">
    <property type="nucleotide sequence ID" value="NZ_ARYM01000040.1"/>
</dbReference>
<reference evidence="1 2" key="1">
    <citation type="journal article" date="2014" name="Antonie Van Leeuwenhoek">
        <title>Hyphomonas beringensis sp. nov. and Hyphomonas chukchiensis sp. nov., isolated from surface seawater of the Bering Sea and Chukchi Sea.</title>
        <authorList>
            <person name="Li C."/>
            <person name="Lai Q."/>
            <person name="Li G."/>
            <person name="Dong C."/>
            <person name="Wang J."/>
            <person name="Liao Y."/>
            <person name="Shao Z."/>
        </authorList>
    </citation>
    <scope>NUCLEOTIDE SEQUENCE [LARGE SCALE GENOMIC DNA]</scope>
    <source>
        <strain evidence="1 2">PS728</strain>
    </source>
</reference>
<keyword evidence="2" id="KW-1185">Reference proteome</keyword>
<dbReference type="eggNOG" id="ENOG5033EMG">
    <property type="taxonomic scope" value="Bacteria"/>
</dbReference>
<organism evidence="1 2">
    <name type="scientific">Hyphomonas polymorpha PS728</name>
    <dbReference type="NCBI Taxonomy" id="1280954"/>
    <lineage>
        <taxon>Bacteria</taxon>
        <taxon>Pseudomonadati</taxon>
        <taxon>Pseudomonadota</taxon>
        <taxon>Alphaproteobacteria</taxon>
        <taxon>Hyphomonadales</taxon>
        <taxon>Hyphomonadaceae</taxon>
        <taxon>Hyphomonas</taxon>
    </lineage>
</organism>
<dbReference type="PATRIC" id="fig|1280954.3.peg.3791"/>
<name>A0A062VDW4_9PROT</name>
<sequence>MARLVTVIPLAADEPLQALRISEGWMVSYNSFCEVNVDHPDAWTLLKESLLQLKHERRNRLLDLGWYPKGEPDGRFVMRLYEGDFTGTLLQKHETKDRAEIVGGIERLLEEVTRGDL</sequence>
<evidence type="ECO:0000313" key="1">
    <source>
        <dbReference type="EMBL" id="KCZ96655.1"/>
    </source>
</evidence>
<accession>A0A062VDW4</accession>
<dbReference type="AlphaFoldDB" id="A0A062VDW4"/>
<protein>
    <submittedName>
        <fullName evidence="1">Uncharacterized protein</fullName>
    </submittedName>
</protein>
<comment type="caution">
    <text evidence="1">The sequence shown here is derived from an EMBL/GenBank/DDBJ whole genome shotgun (WGS) entry which is preliminary data.</text>
</comment>
<dbReference type="OrthoDB" id="8479239at2"/>
<evidence type="ECO:0000313" key="2">
    <source>
        <dbReference type="Proteomes" id="UP000027100"/>
    </source>
</evidence>
<dbReference type="STRING" id="1280954.HPO_18857"/>
<proteinExistence type="predicted"/>